<feature type="non-terminal residue" evidence="2">
    <location>
        <position position="82"/>
    </location>
</feature>
<dbReference type="Pfam" id="PF00682">
    <property type="entry name" value="HMGL-like"/>
    <property type="match status" value="1"/>
</dbReference>
<dbReference type="GO" id="GO:0005737">
    <property type="term" value="C:cytoplasm"/>
    <property type="evidence" value="ECO:0007669"/>
    <property type="project" value="TreeGrafter"/>
</dbReference>
<gene>
    <name evidence="2" type="ORF">NVV43_28855</name>
</gene>
<dbReference type="InterPro" id="IPR013785">
    <property type="entry name" value="Aldolase_TIM"/>
</dbReference>
<comment type="caution">
    <text evidence="2">The sequence shown here is derived from an EMBL/GenBank/DDBJ whole genome shotgun (WGS) entry which is preliminary data.</text>
</comment>
<dbReference type="GO" id="GO:0006094">
    <property type="term" value="P:gluconeogenesis"/>
    <property type="evidence" value="ECO:0007669"/>
    <property type="project" value="TreeGrafter"/>
</dbReference>
<dbReference type="PROSITE" id="PS50991">
    <property type="entry name" value="PYR_CT"/>
    <property type="match status" value="1"/>
</dbReference>
<sequence length="82" mass="8968">TGDILDTNRDKYTLNYYVNLAKEIEKSGAHILGIKDMSALLKPYAALKLIRALKNEISIPIHLHTHDTTGNGVATVLMAAHA</sequence>
<dbReference type="SUPFAM" id="SSF51569">
    <property type="entry name" value="Aldolase"/>
    <property type="match status" value="1"/>
</dbReference>
<proteinExistence type="predicted"/>
<feature type="domain" description="Pyruvate carboxyltransferase" evidence="1">
    <location>
        <begin position="1"/>
        <end position="82"/>
    </location>
</feature>
<evidence type="ECO:0000259" key="1">
    <source>
        <dbReference type="PROSITE" id="PS50991"/>
    </source>
</evidence>
<accession>A0AAW5MY17</accession>
<dbReference type="PANTHER" id="PTHR43778">
    <property type="entry name" value="PYRUVATE CARBOXYLASE"/>
    <property type="match status" value="1"/>
</dbReference>
<organism evidence="2 3">
    <name type="scientific">Escherichia marmotae</name>
    <dbReference type="NCBI Taxonomy" id="1499973"/>
    <lineage>
        <taxon>Bacteria</taxon>
        <taxon>Pseudomonadati</taxon>
        <taxon>Pseudomonadota</taxon>
        <taxon>Gammaproteobacteria</taxon>
        <taxon>Enterobacterales</taxon>
        <taxon>Enterobacteriaceae</taxon>
        <taxon>Escherichia</taxon>
    </lineage>
</organism>
<name>A0AAW5MY17_9ESCH</name>
<dbReference type="GO" id="GO:0004736">
    <property type="term" value="F:pyruvate carboxylase activity"/>
    <property type="evidence" value="ECO:0007669"/>
    <property type="project" value="TreeGrafter"/>
</dbReference>
<dbReference type="InterPro" id="IPR000891">
    <property type="entry name" value="PYR_CT"/>
</dbReference>
<evidence type="ECO:0000313" key="3">
    <source>
        <dbReference type="Proteomes" id="UP001206878"/>
    </source>
</evidence>
<dbReference type="AlphaFoldDB" id="A0AAW5MY17"/>
<dbReference type="Gene3D" id="3.20.20.70">
    <property type="entry name" value="Aldolase class I"/>
    <property type="match status" value="1"/>
</dbReference>
<protein>
    <recommendedName>
        <fullName evidence="1">Pyruvate carboxyltransferase domain-containing protein</fullName>
    </recommendedName>
</protein>
<dbReference type="InterPro" id="IPR055268">
    <property type="entry name" value="PCB-like"/>
</dbReference>
<reference evidence="2" key="1">
    <citation type="submission" date="2022-07" db="EMBL/GenBank/DDBJ databases">
        <title>Diversity of ethanolamine utilization by human commensal Escherichia coli.</title>
        <authorList>
            <person name="Jubelin G."/>
        </authorList>
    </citation>
    <scope>NUCLEOTIDE SEQUENCE</scope>
    <source>
        <strain evidence="2">S1</strain>
    </source>
</reference>
<dbReference type="PANTHER" id="PTHR43778:SF2">
    <property type="entry name" value="PYRUVATE CARBOXYLASE, MITOCHONDRIAL"/>
    <property type="match status" value="1"/>
</dbReference>
<dbReference type="EMBL" id="JANPXH010001306">
    <property type="protein sequence ID" value="MCR6679465.1"/>
    <property type="molecule type" value="Genomic_DNA"/>
</dbReference>
<feature type="non-terminal residue" evidence="2">
    <location>
        <position position="1"/>
    </location>
</feature>
<dbReference type="Proteomes" id="UP001206878">
    <property type="component" value="Unassembled WGS sequence"/>
</dbReference>
<evidence type="ECO:0000313" key="2">
    <source>
        <dbReference type="EMBL" id="MCR6679465.1"/>
    </source>
</evidence>